<keyword evidence="2" id="KW-0808">Transferase</keyword>
<evidence type="ECO:0000313" key="2">
    <source>
        <dbReference type="EMBL" id="CAB3979250.1"/>
    </source>
</evidence>
<dbReference type="AlphaFoldDB" id="A0A7D9HCU0"/>
<dbReference type="GO" id="GO:0016301">
    <property type="term" value="F:kinase activity"/>
    <property type="evidence" value="ECO:0007669"/>
    <property type="project" value="UniProtKB-KW"/>
</dbReference>
<feature type="compositionally biased region" description="Polar residues" evidence="1">
    <location>
        <begin position="569"/>
        <end position="587"/>
    </location>
</feature>
<evidence type="ECO:0000313" key="3">
    <source>
        <dbReference type="Proteomes" id="UP001152795"/>
    </source>
</evidence>
<evidence type="ECO:0000256" key="1">
    <source>
        <dbReference type="SAM" id="MobiDB-lite"/>
    </source>
</evidence>
<dbReference type="PROSITE" id="PS50017">
    <property type="entry name" value="DEATH_DOMAIN"/>
    <property type="match status" value="1"/>
</dbReference>
<dbReference type="PROSITE" id="PS50006">
    <property type="entry name" value="FHA_DOMAIN"/>
    <property type="match status" value="1"/>
</dbReference>
<dbReference type="Proteomes" id="UP001152795">
    <property type="component" value="Unassembled WGS sequence"/>
</dbReference>
<dbReference type="InterPro" id="IPR000253">
    <property type="entry name" value="FHA_dom"/>
</dbReference>
<organism evidence="2 3">
    <name type="scientific">Paramuricea clavata</name>
    <name type="common">Red gorgonian</name>
    <name type="synonym">Violescent sea-whip</name>
    <dbReference type="NCBI Taxonomy" id="317549"/>
    <lineage>
        <taxon>Eukaryota</taxon>
        <taxon>Metazoa</taxon>
        <taxon>Cnidaria</taxon>
        <taxon>Anthozoa</taxon>
        <taxon>Octocorallia</taxon>
        <taxon>Malacalcyonacea</taxon>
        <taxon>Plexauridae</taxon>
        <taxon>Paramuricea</taxon>
    </lineage>
</organism>
<dbReference type="InterPro" id="IPR000488">
    <property type="entry name" value="Death_dom"/>
</dbReference>
<dbReference type="Pfam" id="PF00531">
    <property type="entry name" value="Death"/>
    <property type="match status" value="1"/>
</dbReference>
<keyword evidence="3" id="KW-1185">Reference proteome</keyword>
<proteinExistence type="predicted"/>
<feature type="region of interest" description="Disordered" evidence="1">
    <location>
        <begin position="569"/>
        <end position="596"/>
    </location>
</feature>
<dbReference type="Gene3D" id="1.10.533.10">
    <property type="entry name" value="Death Domain, Fas"/>
    <property type="match status" value="1"/>
</dbReference>
<dbReference type="EMBL" id="CACRXK020000180">
    <property type="protein sequence ID" value="CAB3979250.1"/>
    <property type="molecule type" value="Genomic_DNA"/>
</dbReference>
<sequence length="596" mass="67029">MADRFVHGNEPLDSTSDDSIRSSVVQNDQIITQDDQASISQENMAHECDSTNTNQNVFDREQNSVENSVTLADYHVEHQQPTFENRHQIGRGMVDLRQNVVDNRVSDTGTSCDNVVDRTKRTVEDHHQSASGMVDRRQSTVEYTDMDHMVNCQDRKNSTVDRHKATVEDTNEKSAEQRPSVSQVVDATSTNHIGYHEKSSYQDSQSMKTGNLVDRQKRTVEDDIPTTKATEEELWKIQLHIDTECSQDIINQLPTSKCFEWNKSVIFGRGDVVDIFVNHEQASRNHVELIGQTLPNGQVLFMTRNISTSKGYHLNRQYITDNNQWMPLNKGNQIKIAGLTFTVDIIPAAAIMRIFVIEFILPQVHHSPVVTIPSPVVTIPSPVTYRAPYLSNGQSSFYHPVPSFQPFANPHGNFVPPQSAHGNYVHPAYLSPTNGMPMQPYLFYSGILPPGQPYVAGNPTNITGDMVEHALQPYQEREGYVNIRTLRYLAHEAVGEWKALGRALGLKDWQLTMINGNYPEVGEKSYQMLMTWVCSNPIQATLENLKIALEDMLVGRGDLAVKYCTSVQNNDTNVQNNGEENTNVPDSTNDDESHSG</sequence>
<gene>
    <name evidence="2" type="ORF">PACLA_8A023662</name>
</gene>
<dbReference type="SUPFAM" id="SSF49879">
    <property type="entry name" value="SMAD/FHA domain"/>
    <property type="match status" value="1"/>
</dbReference>
<comment type="caution">
    <text evidence="2">The sequence shown here is derived from an EMBL/GenBank/DDBJ whole genome shotgun (WGS) entry which is preliminary data.</text>
</comment>
<reference evidence="2" key="1">
    <citation type="submission" date="2020-04" db="EMBL/GenBank/DDBJ databases">
        <authorList>
            <person name="Alioto T."/>
            <person name="Alioto T."/>
            <person name="Gomez Garrido J."/>
        </authorList>
    </citation>
    <scope>NUCLEOTIDE SEQUENCE</scope>
    <source>
        <strain evidence="2">A484AB</strain>
    </source>
</reference>
<dbReference type="InterPro" id="IPR011029">
    <property type="entry name" value="DEATH-like_dom_sf"/>
</dbReference>
<name>A0A7D9HCU0_PARCT</name>
<dbReference type="SUPFAM" id="SSF47986">
    <property type="entry name" value="DEATH domain"/>
    <property type="match status" value="1"/>
</dbReference>
<feature type="region of interest" description="Disordered" evidence="1">
    <location>
        <begin position="156"/>
        <end position="183"/>
    </location>
</feature>
<feature type="compositionally biased region" description="Basic and acidic residues" evidence="1">
    <location>
        <begin position="156"/>
        <end position="176"/>
    </location>
</feature>
<dbReference type="OrthoDB" id="5958592at2759"/>
<dbReference type="Gene3D" id="2.60.200.20">
    <property type="match status" value="1"/>
</dbReference>
<dbReference type="InterPro" id="IPR008984">
    <property type="entry name" value="SMAD_FHA_dom_sf"/>
</dbReference>
<accession>A0A7D9HCU0</accession>
<dbReference type="CDD" id="cd00060">
    <property type="entry name" value="FHA"/>
    <property type="match status" value="1"/>
</dbReference>
<keyword evidence="2" id="KW-0418">Kinase</keyword>
<feature type="region of interest" description="Disordered" evidence="1">
    <location>
        <begin position="1"/>
        <end position="21"/>
    </location>
</feature>
<dbReference type="CDD" id="cd01670">
    <property type="entry name" value="Death"/>
    <property type="match status" value="1"/>
</dbReference>
<dbReference type="GO" id="GO:0007165">
    <property type="term" value="P:signal transduction"/>
    <property type="evidence" value="ECO:0007669"/>
    <property type="project" value="InterPro"/>
</dbReference>
<protein>
    <submittedName>
        <fullName evidence="2">Serine threonine- kinase pats1</fullName>
    </submittedName>
</protein>